<dbReference type="AlphaFoldDB" id="A0A1Q4HJU9"/>
<dbReference type="PANTHER" id="PTHR46796:SF7">
    <property type="entry name" value="ARAC FAMILY TRANSCRIPTIONAL REGULATOR"/>
    <property type="match status" value="1"/>
</dbReference>
<keyword evidence="8" id="KW-1185">Reference proteome</keyword>
<dbReference type="Proteomes" id="UP000220340">
    <property type="component" value="Unassembled WGS sequence"/>
</dbReference>
<dbReference type="InterPro" id="IPR032783">
    <property type="entry name" value="AraC_lig"/>
</dbReference>
<dbReference type="GO" id="GO:0003700">
    <property type="term" value="F:DNA-binding transcription factor activity"/>
    <property type="evidence" value="ECO:0007669"/>
    <property type="project" value="InterPro"/>
</dbReference>
<dbReference type="SUPFAM" id="SSF46689">
    <property type="entry name" value="Homeodomain-like"/>
    <property type="match status" value="2"/>
</dbReference>
<evidence type="ECO:0000313" key="8">
    <source>
        <dbReference type="Proteomes" id="UP000220340"/>
    </source>
</evidence>
<dbReference type="Proteomes" id="UP000191039">
    <property type="component" value="Unassembled WGS sequence"/>
</dbReference>
<dbReference type="OrthoDB" id="241790at2"/>
<dbReference type="InterPro" id="IPR009057">
    <property type="entry name" value="Homeodomain-like_sf"/>
</dbReference>
<name>A0A1Q4HJU9_9MYCO</name>
<proteinExistence type="predicted"/>
<dbReference type="Pfam" id="PF12833">
    <property type="entry name" value="HTH_18"/>
    <property type="match status" value="1"/>
</dbReference>
<sequence>MRDRPELARDPLSAVLRLVEARGVVSGGLAAAGAWTTSADIAEPLKFIAVVRGRVRVQPDGVTPVHATAGDVVILNHRRRVTLSNVPDGAVPVAFELSAIEPLVRVGDGEQDVMLGGHIGVNEVGRQLLRTALPPALHVRATAADASELHDLASRIYREMTADRIGSDFAVAQLAQLLVLAVLRTHLDRADSVPPGLLGLLTDEQLRPAAAAMHADPGRPWQLTELARIAAMSRTSFAERFRAAAGVPPMTYLSSWRILLAQRALRDADMTVGALAYELGYAAESAFSNAFKREVGMSPLHYRRAARARPDQSSSSWAATSSGMSMLV</sequence>
<dbReference type="InterPro" id="IPR018062">
    <property type="entry name" value="HTH_AraC-typ_CS"/>
</dbReference>
<dbReference type="PROSITE" id="PS01124">
    <property type="entry name" value="HTH_ARAC_FAMILY_2"/>
    <property type="match status" value="1"/>
</dbReference>
<dbReference type="GO" id="GO:0043565">
    <property type="term" value="F:sequence-specific DNA binding"/>
    <property type="evidence" value="ECO:0007669"/>
    <property type="project" value="InterPro"/>
</dbReference>
<evidence type="ECO:0000256" key="2">
    <source>
        <dbReference type="ARBA" id="ARBA00023125"/>
    </source>
</evidence>
<evidence type="ECO:0000256" key="1">
    <source>
        <dbReference type="ARBA" id="ARBA00023015"/>
    </source>
</evidence>
<evidence type="ECO:0000313" key="7">
    <source>
        <dbReference type="Proteomes" id="UP000191039"/>
    </source>
</evidence>
<evidence type="ECO:0000313" key="6">
    <source>
        <dbReference type="EMBL" id="PEG55007.1"/>
    </source>
</evidence>
<reference evidence="6 8" key="2">
    <citation type="submission" date="2017-10" db="EMBL/GenBank/DDBJ databases">
        <title>The new phylogeny of genus Mycobacterium.</title>
        <authorList>
            <person name="Tortoli E."/>
            <person name="Trovato A."/>
            <person name="Cirillo D.M."/>
        </authorList>
    </citation>
    <scope>NUCLEOTIDE SEQUENCE [LARGE SCALE GENOMIC DNA]</scope>
    <source>
        <strain evidence="6 8">IP141170001</strain>
    </source>
</reference>
<dbReference type="Gene3D" id="1.10.10.60">
    <property type="entry name" value="Homeodomain-like"/>
    <property type="match status" value="1"/>
</dbReference>
<protein>
    <submittedName>
        <fullName evidence="6">AraC family transcriptional regulator</fullName>
    </submittedName>
</protein>
<dbReference type="EMBL" id="MIJD01000303">
    <property type="protein sequence ID" value="OPE49033.1"/>
    <property type="molecule type" value="Genomic_DNA"/>
</dbReference>
<evidence type="ECO:0000259" key="4">
    <source>
        <dbReference type="PROSITE" id="PS01124"/>
    </source>
</evidence>
<reference evidence="5 7" key="1">
    <citation type="submission" date="2016-09" db="EMBL/GenBank/DDBJ databases">
        <title>genome sequences of unsequenced Mycobacteria.</title>
        <authorList>
            <person name="Greninger A.L."/>
            <person name="Jerome K.R."/>
            <person name="Mcnair B."/>
            <person name="Wallis C."/>
            <person name="Fang F."/>
        </authorList>
    </citation>
    <scope>NUCLEOTIDE SEQUENCE [LARGE SCALE GENOMIC DNA]</scope>
    <source>
        <strain evidence="5 7">BM1</strain>
    </source>
</reference>
<dbReference type="SMART" id="SM00342">
    <property type="entry name" value="HTH_ARAC"/>
    <property type="match status" value="1"/>
</dbReference>
<feature type="domain" description="HTH araC/xylS-type" evidence="4">
    <location>
        <begin position="207"/>
        <end position="305"/>
    </location>
</feature>
<comment type="caution">
    <text evidence="6">The sequence shown here is derived from an EMBL/GenBank/DDBJ whole genome shotgun (WGS) entry which is preliminary data.</text>
</comment>
<dbReference type="Pfam" id="PF12852">
    <property type="entry name" value="Cupin_6"/>
    <property type="match status" value="1"/>
</dbReference>
<dbReference type="InterPro" id="IPR050204">
    <property type="entry name" value="AraC_XylS_family_regulators"/>
</dbReference>
<dbReference type="InterPro" id="IPR018060">
    <property type="entry name" value="HTH_AraC"/>
</dbReference>
<dbReference type="STRING" id="1801.BRW64_03715"/>
<evidence type="ECO:0000256" key="3">
    <source>
        <dbReference type="ARBA" id="ARBA00023163"/>
    </source>
</evidence>
<evidence type="ECO:0000313" key="5">
    <source>
        <dbReference type="EMBL" id="OPE49033.1"/>
    </source>
</evidence>
<keyword evidence="2" id="KW-0238">DNA-binding</keyword>
<dbReference type="PROSITE" id="PS00041">
    <property type="entry name" value="HTH_ARAC_FAMILY_1"/>
    <property type="match status" value="1"/>
</dbReference>
<keyword evidence="1" id="KW-0805">Transcription regulation</keyword>
<accession>A0A1Q4HJU9</accession>
<dbReference type="EMBL" id="PDCR01000009">
    <property type="protein sequence ID" value="PEG55007.1"/>
    <property type="molecule type" value="Genomic_DNA"/>
</dbReference>
<keyword evidence="3" id="KW-0804">Transcription</keyword>
<organism evidence="6 8">
    <name type="scientific">Mycolicibacterium diernhoferi</name>
    <dbReference type="NCBI Taxonomy" id="1801"/>
    <lineage>
        <taxon>Bacteria</taxon>
        <taxon>Bacillati</taxon>
        <taxon>Actinomycetota</taxon>
        <taxon>Actinomycetes</taxon>
        <taxon>Mycobacteriales</taxon>
        <taxon>Mycobacteriaceae</taxon>
        <taxon>Mycolicibacterium</taxon>
    </lineage>
</organism>
<dbReference type="RefSeq" id="WP_073855270.1">
    <property type="nucleotide sequence ID" value="NZ_BAAATC010000019.1"/>
</dbReference>
<gene>
    <name evidence="5" type="ORF">BV510_22785</name>
    <name evidence="6" type="ORF">CRI78_08845</name>
</gene>
<dbReference type="PANTHER" id="PTHR46796">
    <property type="entry name" value="HTH-TYPE TRANSCRIPTIONAL ACTIVATOR RHAS-RELATED"/>
    <property type="match status" value="1"/>
</dbReference>